<dbReference type="Gene3D" id="3.50.50.60">
    <property type="entry name" value="FAD/NAD(P)-binding domain"/>
    <property type="match status" value="1"/>
</dbReference>
<dbReference type="NCBIfam" id="TIGR03467">
    <property type="entry name" value="HpnE"/>
    <property type="match status" value="1"/>
</dbReference>
<dbReference type="PANTHER" id="PTHR42923">
    <property type="entry name" value="PROTOPORPHYRINOGEN OXIDASE"/>
    <property type="match status" value="1"/>
</dbReference>
<dbReference type="Proteomes" id="UP001156903">
    <property type="component" value="Unassembled WGS sequence"/>
</dbReference>
<dbReference type="EMBL" id="BSPB01000001">
    <property type="protein sequence ID" value="GLS12668.1"/>
    <property type="molecule type" value="Genomic_DNA"/>
</dbReference>
<dbReference type="InterPro" id="IPR050464">
    <property type="entry name" value="Zeta_carotene_desat/Oxidored"/>
</dbReference>
<evidence type="ECO:0000313" key="3">
    <source>
        <dbReference type="Proteomes" id="UP001156903"/>
    </source>
</evidence>
<protein>
    <recommendedName>
        <fullName evidence="1">Amine oxidase domain-containing protein</fullName>
    </recommendedName>
</protein>
<dbReference type="PANTHER" id="PTHR42923:SF47">
    <property type="entry name" value="BLR3003 PROTEIN"/>
    <property type="match status" value="1"/>
</dbReference>
<sequence length="483" mass="51773">MKAAPQPAVVTTPRPRFPRAARPLQVAVVGAGWAGMAAAVSAAERGHHVTVYEAGRLPGGRARSLPVSTDDGAVLPLDNGQHILIGAYTRTLDLMAHVGVAPQEHLLALPLELRFPDGNGLQMPGWARGWPAPLDALASIAHAPGWSGGERLALLARALRWRMTGFQCADNDTVAEVCRGLPDRVIDEFIQPLCVSALNLPAAQASGTVFLRVLSDAMTGRGHPPWSPSTLLVPRTDLGTLFPMSAVQWLARHHRARFELHAGTRVVALRPNEGAWVIETLHTGPLAERRFDRVVWATACGPAAQALRAVGVALEGRSGSPALQDGLLTWAERANALDFTAITTVYAQTDPAWRLPRPMLALRSEPESAQDPAQFVFDRGQLQPDDPRLRGVLAFVASDSEGDREQLEARVLDQARRQLGLQALRPLQTVVEKRATFACTPGLIRPPTQAAPGLLMAGDYIDGPYPATLEGAVRSGLTAAARL</sequence>
<dbReference type="InterPro" id="IPR017830">
    <property type="entry name" value="SQase_HpnE"/>
</dbReference>
<organism evidence="2 3">
    <name type="scientific">Hydrogenophaga electricum</name>
    <dbReference type="NCBI Taxonomy" id="1230953"/>
    <lineage>
        <taxon>Bacteria</taxon>
        <taxon>Pseudomonadati</taxon>
        <taxon>Pseudomonadota</taxon>
        <taxon>Betaproteobacteria</taxon>
        <taxon>Burkholderiales</taxon>
        <taxon>Comamonadaceae</taxon>
        <taxon>Hydrogenophaga</taxon>
    </lineage>
</organism>
<dbReference type="Pfam" id="PF01593">
    <property type="entry name" value="Amino_oxidase"/>
    <property type="match status" value="1"/>
</dbReference>
<keyword evidence="3" id="KW-1185">Reference proteome</keyword>
<dbReference type="InterPro" id="IPR002937">
    <property type="entry name" value="Amino_oxidase"/>
</dbReference>
<comment type="caution">
    <text evidence="2">The sequence shown here is derived from an EMBL/GenBank/DDBJ whole genome shotgun (WGS) entry which is preliminary data.</text>
</comment>
<reference evidence="3" key="1">
    <citation type="journal article" date="2019" name="Int. J. Syst. Evol. Microbiol.">
        <title>The Global Catalogue of Microorganisms (GCM) 10K type strain sequencing project: providing services to taxonomists for standard genome sequencing and annotation.</title>
        <authorList>
            <consortium name="The Broad Institute Genomics Platform"/>
            <consortium name="The Broad Institute Genome Sequencing Center for Infectious Disease"/>
            <person name="Wu L."/>
            <person name="Ma J."/>
        </authorList>
    </citation>
    <scope>NUCLEOTIDE SEQUENCE [LARGE SCALE GENOMIC DNA]</scope>
    <source>
        <strain evidence="3">NBRC 109341</strain>
    </source>
</reference>
<evidence type="ECO:0000259" key="1">
    <source>
        <dbReference type="Pfam" id="PF01593"/>
    </source>
</evidence>
<accession>A0ABQ6BZ90</accession>
<evidence type="ECO:0000313" key="2">
    <source>
        <dbReference type="EMBL" id="GLS12668.1"/>
    </source>
</evidence>
<feature type="domain" description="Amine oxidase" evidence="1">
    <location>
        <begin position="34"/>
        <end position="483"/>
    </location>
</feature>
<name>A0ABQ6BZ90_9BURK</name>
<dbReference type="InterPro" id="IPR036188">
    <property type="entry name" value="FAD/NAD-bd_sf"/>
</dbReference>
<proteinExistence type="predicted"/>
<gene>
    <name evidence="2" type="ORF">GCM10007935_00940</name>
</gene>
<dbReference type="SUPFAM" id="SSF51905">
    <property type="entry name" value="FAD/NAD(P)-binding domain"/>
    <property type="match status" value="1"/>
</dbReference>